<proteinExistence type="predicted"/>
<sequence length="46" mass="5462">MKCKNCGHKMYKNNKEWVHSQNIIYTTKCNCGCINPEPEKECEQKQ</sequence>
<evidence type="ECO:0000313" key="1">
    <source>
        <dbReference type="EMBL" id="QJI02476.1"/>
    </source>
</evidence>
<protein>
    <submittedName>
        <fullName evidence="1">Uncharacterized protein</fullName>
    </submittedName>
</protein>
<accession>A0A6M3Y212</accession>
<reference evidence="1" key="1">
    <citation type="submission" date="2020-03" db="EMBL/GenBank/DDBJ databases">
        <title>The deep terrestrial virosphere.</title>
        <authorList>
            <person name="Holmfeldt K."/>
            <person name="Nilsson E."/>
            <person name="Simone D."/>
            <person name="Lopez-Fernandez M."/>
            <person name="Wu X."/>
            <person name="de Brujin I."/>
            <person name="Lundin D."/>
            <person name="Andersson A."/>
            <person name="Bertilsson S."/>
            <person name="Dopson M."/>
        </authorList>
    </citation>
    <scope>NUCLEOTIDE SEQUENCE</scope>
    <source>
        <strain evidence="1">TM448B03261</strain>
    </source>
</reference>
<gene>
    <name evidence="1" type="ORF">TM448B03261_0015</name>
</gene>
<name>A0A6M3Y212_9ZZZZ</name>
<dbReference type="AlphaFoldDB" id="A0A6M3Y212"/>
<organism evidence="1">
    <name type="scientific">viral metagenome</name>
    <dbReference type="NCBI Taxonomy" id="1070528"/>
    <lineage>
        <taxon>unclassified sequences</taxon>
        <taxon>metagenomes</taxon>
        <taxon>organismal metagenomes</taxon>
    </lineage>
</organism>
<dbReference type="EMBL" id="MT145004">
    <property type="protein sequence ID" value="QJI02476.1"/>
    <property type="molecule type" value="Genomic_DNA"/>
</dbReference>